<dbReference type="Proteomes" id="UP000784294">
    <property type="component" value="Unassembled WGS sequence"/>
</dbReference>
<feature type="region of interest" description="Disordered" evidence="1">
    <location>
        <begin position="72"/>
        <end position="97"/>
    </location>
</feature>
<comment type="caution">
    <text evidence="2">The sequence shown here is derived from an EMBL/GenBank/DDBJ whole genome shotgun (WGS) entry which is preliminary data.</text>
</comment>
<protein>
    <submittedName>
        <fullName evidence="2">Uncharacterized protein</fullName>
    </submittedName>
</protein>
<keyword evidence="3" id="KW-1185">Reference proteome</keyword>
<gene>
    <name evidence="2" type="ORF">PXEA_LOCUS34423</name>
</gene>
<evidence type="ECO:0000313" key="2">
    <source>
        <dbReference type="EMBL" id="VEL40983.1"/>
    </source>
</evidence>
<evidence type="ECO:0000313" key="3">
    <source>
        <dbReference type="Proteomes" id="UP000784294"/>
    </source>
</evidence>
<feature type="compositionally biased region" description="Low complexity" evidence="1">
    <location>
        <begin position="32"/>
        <end position="41"/>
    </location>
</feature>
<name>A0A448XNJ6_9PLAT</name>
<accession>A0A448XNJ6</accession>
<organism evidence="2 3">
    <name type="scientific">Protopolystoma xenopodis</name>
    <dbReference type="NCBI Taxonomy" id="117903"/>
    <lineage>
        <taxon>Eukaryota</taxon>
        <taxon>Metazoa</taxon>
        <taxon>Spiralia</taxon>
        <taxon>Lophotrochozoa</taxon>
        <taxon>Platyhelminthes</taxon>
        <taxon>Monogenea</taxon>
        <taxon>Polyopisthocotylea</taxon>
        <taxon>Polystomatidea</taxon>
        <taxon>Polystomatidae</taxon>
        <taxon>Protopolystoma</taxon>
    </lineage>
</organism>
<dbReference type="AlphaFoldDB" id="A0A448XNJ6"/>
<feature type="region of interest" description="Disordered" evidence="1">
    <location>
        <begin position="1"/>
        <end position="46"/>
    </location>
</feature>
<reference evidence="2" key="1">
    <citation type="submission" date="2018-11" db="EMBL/GenBank/DDBJ databases">
        <authorList>
            <consortium name="Pathogen Informatics"/>
        </authorList>
    </citation>
    <scope>NUCLEOTIDE SEQUENCE</scope>
</reference>
<sequence length="151" mass="16060">MPLDYPLRPGESLPSPAEIGGRALQYSGIGSGQSRRQAAAAKRSRRKSMPDLLLLRRRNHFSGSPTGGWWLGVGGSSAAPEEAEPNGSARVSDSGQATCLPTRWGGRISGWLGRWGGQTAIRRDLVEPQLLDQQGLGVGKEDEAQVSLATI</sequence>
<dbReference type="EMBL" id="CAAALY010267318">
    <property type="protein sequence ID" value="VEL40983.1"/>
    <property type="molecule type" value="Genomic_DNA"/>
</dbReference>
<proteinExistence type="predicted"/>
<evidence type="ECO:0000256" key="1">
    <source>
        <dbReference type="SAM" id="MobiDB-lite"/>
    </source>
</evidence>